<reference evidence="1 2" key="1">
    <citation type="submission" date="2017-05" db="EMBL/GenBank/DDBJ databases">
        <authorList>
            <person name="Stoner T.H."/>
            <person name="Garlena R.A."/>
            <person name="Russell D.A."/>
            <person name="Pope W.H."/>
            <person name="Jacobs-Sera D."/>
            <person name="Hatfull G.F."/>
        </authorList>
    </citation>
    <scope>NUCLEOTIDE SEQUENCE [LARGE SCALE GENOMIC DNA]</scope>
</reference>
<dbReference type="KEGG" id="vg:63209230"/>
<protein>
    <submittedName>
        <fullName evidence="1">Uncharacterized protein</fullName>
    </submittedName>
</protein>
<evidence type="ECO:0000313" key="1">
    <source>
        <dbReference type="EMBL" id="ASR87147.1"/>
    </source>
</evidence>
<dbReference type="EMBL" id="MF140414">
    <property type="protein sequence ID" value="ASR87147.1"/>
    <property type="molecule type" value="Genomic_DNA"/>
</dbReference>
<accession>A0A222ZR26</accession>
<organism evidence="1 2">
    <name type="scientific">Mycobacterium phage Krypton555</name>
    <dbReference type="NCBI Taxonomy" id="2015885"/>
    <lineage>
        <taxon>Viruses</taxon>
        <taxon>Duplodnaviria</taxon>
        <taxon>Heunggongvirae</taxon>
        <taxon>Uroviricota</taxon>
        <taxon>Caudoviricetes</taxon>
        <taxon>Vilmaviridae</taxon>
        <taxon>Lclasvirinae</taxon>
        <taxon>Lumosvirus</taxon>
        <taxon>Lumosvirus krypton555</taxon>
    </lineage>
</organism>
<dbReference type="Proteomes" id="UP000223247">
    <property type="component" value="Segment"/>
</dbReference>
<evidence type="ECO:0000313" key="2">
    <source>
        <dbReference type="Proteomes" id="UP000223247"/>
    </source>
</evidence>
<proteinExistence type="predicted"/>
<name>A0A222ZR26_9CAUD</name>
<gene>
    <name evidence="1" type="primary">123</name>
    <name evidence="1" type="ORF">KRYPTON555_123</name>
</gene>
<sequence>MTKYKPNSDKPYEEPGWKGLAIILWPVGVYFKVKAWFWKVTGKGDFWASPDR</sequence>
<keyword evidence="2" id="KW-1185">Reference proteome</keyword>
<dbReference type="RefSeq" id="YP_010012698.1">
    <property type="nucleotide sequence ID" value="NC_053505.1"/>
</dbReference>
<dbReference type="GeneID" id="63209230"/>